<accession>A0A0N4ZK15</accession>
<keyword evidence="1" id="KW-0812">Transmembrane</keyword>
<dbReference type="Proteomes" id="UP000038045">
    <property type="component" value="Unplaced"/>
</dbReference>
<dbReference type="AlphaFoldDB" id="A0A0N4ZK15"/>
<proteinExistence type="predicted"/>
<feature type="transmembrane region" description="Helical" evidence="1">
    <location>
        <begin position="167"/>
        <end position="191"/>
    </location>
</feature>
<keyword evidence="1" id="KW-1133">Transmembrane helix</keyword>
<evidence type="ECO:0000256" key="1">
    <source>
        <dbReference type="SAM" id="Phobius"/>
    </source>
</evidence>
<keyword evidence="1" id="KW-0472">Membrane</keyword>
<keyword evidence="2" id="KW-1185">Reference proteome</keyword>
<evidence type="ECO:0000313" key="2">
    <source>
        <dbReference type="Proteomes" id="UP000038045"/>
    </source>
</evidence>
<feature type="transmembrane region" description="Helical" evidence="1">
    <location>
        <begin position="197"/>
        <end position="222"/>
    </location>
</feature>
<dbReference type="WBParaSite" id="PTRK_0000845033.1">
    <property type="protein sequence ID" value="PTRK_0000845033.1"/>
    <property type="gene ID" value="PTRK_0000845033"/>
</dbReference>
<protein>
    <submittedName>
        <fullName evidence="3">7TM_GPCR_Srx domain-containing protein</fullName>
    </submittedName>
</protein>
<sequence>MSELPTFLNLLMSNISIYRYVLNDTKYFRTIHYFDLFHIVICLPLMVACLIGIMAAIKYTTYHPNIKFIIINVVIIDIFLFLLQFLMSIGNFFHLLTPLQNLYGYIIKFTLVIFFWIPLLIILIVDLIGMIIFQVSKKKLDMKYKLENAQKSFLGYRFQLIENKRTFYVVQFINVSLSNVILYGIICFILVKKKLLNVNWAIFSFGILFDLTVLICIIMFFLQHPSSIRKLFNYKINKIEDKGIINTIGVREENKKISDIYFVQVKEMWN</sequence>
<evidence type="ECO:0000313" key="3">
    <source>
        <dbReference type="WBParaSite" id="PTRK_0000845033.1"/>
    </source>
</evidence>
<reference evidence="3" key="1">
    <citation type="submission" date="2017-02" db="UniProtKB">
        <authorList>
            <consortium name="WormBaseParasite"/>
        </authorList>
    </citation>
    <scope>IDENTIFICATION</scope>
</reference>
<feature type="transmembrane region" description="Helical" evidence="1">
    <location>
        <begin position="69"/>
        <end position="93"/>
    </location>
</feature>
<organism evidence="2 3">
    <name type="scientific">Parastrongyloides trichosuri</name>
    <name type="common">Possum-specific nematode worm</name>
    <dbReference type="NCBI Taxonomy" id="131310"/>
    <lineage>
        <taxon>Eukaryota</taxon>
        <taxon>Metazoa</taxon>
        <taxon>Ecdysozoa</taxon>
        <taxon>Nematoda</taxon>
        <taxon>Chromadorea</taxon>
        <taxon>Rhabditida</taxon>
        <taxon>Tylenchina</taxon>
        <taxon>Panagrolaimomorpha</taxon>
        <taxon>Strongyloidoidea</taxon>
        <taxon>Strongyloididae</taxon>
        <taxon>Parastrongyloides</taxon>
    </lineage>
</organism>
<name>A0A0N4ZK15_PARTI</name>
<feature type="transmembrane region" description="Helical" evidence="1">
    <location>
        <begin position="36"/>
        <end position="57"/>
    </location>
</feature>
<feature type="transmembrane region" description="Helical" evidence="1">
    <location>
        <begin position="105"/>
        <end position="133"/>
    </location>
</feature>